<dbReference type="PANTHER" id="PTHR13061:SF29">
    <property type="entry name" value="GAMMA CARBONIC ANHYDRASE-LIKE 1, MITOCHONDRIAL-RELATED"/>
    <property type="match status" value="1"/>
</dbReference>
<comment type="caution">
    <text evidence="1">The sequence shown here is derived from an EMBL/GenBank/DDBJ whole genome shotgun (WGS) entry which is preliminary data.</text>
</comment>
<dbReference type="EMBL" id="JADKFW010000004">
    <property type="protein sequence ID" value="MBK9716038.1"/>
    <property type="molecule type" value="Genomic_DNA"/>
</dbReference>
<protein>
    <submittedName>
        <fullName evidence="1">Gamma carbonic anhydrase family protein</fullName>
    </submittedName>
</protein>
<dbReference type="InterPro" id="IPR050484">
    <property type="entry name" value="Transf_Hexapept/Carb_Anhydrase"/>
</dbReference>
<dbReference type="InterPro" id="IPR047324">
    <property type="entry name" value="LbH_gamma_CA-like"/>
</dbReference>
<dbReference type="AlphaFoldDB" id="A0A9D7XFT6"/>
<accession>A0A9D7XFT6</accession>
<dbReference type="Proteomes" id="UP000808349">
    <property type="component" value="Unassembled WGS sequence"/>
</dbReference>
<evidence type="ECO:0000313" key="2">
    <source>
        <dbReference type="Proteomes" id="UP000808349"/>
    </source>
</evidence>
<dbReference type="InterPro" id="IPR011004">
    <property type="entry name" value="Trimer_LpxA-like_sf"/>
</dbReference>
<dbReference type="PANTHER" id="PTHR13061">
    <property type="entry name" value="DYNACTIN SUBUNIT P25"/>
    <property type="match status" value="1"/>
</dbReference>
<evidence type="ECO:0000313" key="1">
    <source>
        <dbReference type="EMBL" id="MBK9716038.1"/>
    </source>
</evidence>
<organism evidence="1 2">
    <name type="scientific">Candidatus Defluviibacterium haderslevense</name>
    <dbReference type="NCBI Taxonomy" id="2981993"/>
    <lineage>
        <taxon>Bacteria</taxon>
        <taxon>Pseudomonadati</taxon>
        <taxon>Bacteroidota</taxon>
        <taxon>Saprospiria</taxon>
        <taxon>Saprospirales</taxon>
        <taxon>Saprospiraceae</taxon>
        <taxon>Candidatus Defluviibacterium</taxon>
    </lineage>
</organism>
<name>A0A9D7XFT6_9BACT</name>
<reference evidence="1 2" key="1">
    <citation type="submission" date="2020-10" db="EMBL/GenBank/DDBJ databases">
        <title>Connecting structure to function with the recovery of over 1000 high-quality activated sludge metagenome-assembled genomes encoding full-length rRNA genes using long-read sequencing.</title>
        <authorList>
            <person name="Singleton C.M."/>
            <person name="Petriglieri F."/>
            <person name="Kristensen J.M."/>
            <person name="Kirkegaard R.H."/>
            <person name="Michaelsen T.Y."/>
            <person name="Andersen M.H."/>
            <person name="Karst S.M."/>
            <person name="Dueholm M.S."/>
            <person name="Nielsen P.H."/>
            <person name="Albertsen M."/>
        </authorList>
    </citation>
    <scope>NUCLEOTIDE SEQUENCE [LARGE SCALE GENOMIC DNA]</scope>
    <source>
        <strain evidence="1">Ribe_18-Q3-R11-54_BAT3C.373</strain>
    </source>
</reference>
<sequence length="177" mass="19514">MELIKSVRDFTPVIDPSCYLADNASIIGDVVIGANSSVWFQAVVRGDVNSIRIGEQVNIQDGVIIHCTYLKSITEIGDRVSIGHRAIIHGCKIHPEVLVGMGAIIMDHAEIQSQVIVAAGALVPEHMVLESGFIYAGIPARKLKPLDAENFKFFIQRTADNYQMYASWFEKKADSQE</sequence>
<proteinExistence type="predicted"/>
<dbReference type="Gene3D" id="2.160.10.10">
    <property type="entry name" value="Hexapeptide repeat proteins"/>
    <property type="match status" value="1"/>
</dbReference>
<dbReference type="SUPFAM" id="SSF51161">
    <property type="entry name" value="Trimeric LpxA-like enzymes"/>
    <property type="match status" value="1"/>
</dbReference>
<dbReference type="CDD" id="cd04645">
    <property type="entry name" value="LbH_gamma_CA_like"/>
    <property type="match status" value="1"/>
</dbReference>
<gene>
    <name evidence="1" type="ORF">IPO85_00665</name>
</gene>